<sequence length="439" mass="47708">MPDQHARLSPSSAHRWLRCAGSLALEAGIEDSGSEFAIEGTAAHAIGECVLRNRLDPTLAGKPMKGGQQAADYIGTYPLAGGGECADAGPQVTEEMAENVQIYVDTVWNLAEGNTLLVEQRVDFSDVIGVPEQFGTADAVIFAGTELQIHDLKFGRGVKVDAEKNEQLQLYALGALDQFSLLYDFVRVRLFIHQPRLNHCSEWVISVEDLRAFGERAKEAAAAAITTAAIAECEGVETLPADVFTPGEKQCRWCKAAGGRCAAQAQKHLDTVAGDFVDLTQPLAPQLDDSPQRINVLTPEQLADLYGQADAIEGFCKALRARVDAELNAGHRVPGYKLVEGKQGNRAWSSEEEAEALFKSFRLKKEQCYSFKLIGPAPAEKLLKKANPRQWAKLEKIITRPDGKNTVAPESDPRPAITINPVNDFEDVDAIDADAESLI</sequence>
<dbReference type="InterPro" id="IPR021229">
    <property type="entry name" value="DUF2800"/>
</dbReference>
<dbReference type="AlphaFoldDB" id="A0A1S8CP55"/>
<reference evidence="1 2" key="1">
    <citation type="submission" date="2016-11" db="EMBL/GenBank/DDBJ databases">
        <title>Rahnella oryzae sp. nov., isolated from rice root.</title>
        <authorList>
            <person name="Zhang X.-X."/>
            <person name="Zhang J."/>
        </authorList>
    </citation>
    <scope>NUCLEOTIDE SEQUENCE [LARGE SCALE GENOMIC DNA]</scope>
    <source>
        <strain evidence="1 2">J11-6</strain>
    </source>
</reference>
<evidence type="ECO:0000313" key="1">
    <source>
        <dbReference type="EMBL" id="OMQ26882.1"/>
    </source>
</evidence>
<dbReference type="RefSeq" id="WP_076939925.1">
    <property type="nucleotide sequence ID" value="NZ_MOXD01000001.1"/>
</dbReference>
<dbReference type="Pfam" id="PF10926">
    <property type="entry name" value="DUF2800"/>
    <property type="match status" value="1"/>
</dbReference>
<accession>A0A1S8CP55</accession>
<dbReference type="EMBL" id="MOXD01000001">
    <property type="protein sequence ID" value="OMQ26882.1"/>
    <property type="molecule type" value="Genomic_DNA"/>
</dbReference>
<evidence type="ECO:0008006" key="3">
    <source>
        <dbReference type="Google" id="ProtNLM"/>
    </source>
</evidence>
<dbReference type="Proteomes" id="UP000216021">
    <property type="component" value="Unassembled WGS sequence"/>
</dbReference>
<keyword evidence="2" id="KW-1185">Reference proteome</keyword>
<proteinExistence type="predicted"/>
<dbReference type="STRING" id="2034155.BMI79_00705"/>
<name>A0A1S8CP55_9GAMM</name>
<dbReference type="OrthoDB" id="9766061at2"/>
<evidence type="ECO:0000313" key="2">
    <source>
        <dbReference type="Proteomes" id="UP000216021"/>
    </source>
</evidence>
<organism evidence="1 2">
    <name type="scientific">Serratia oryzae</name>
    <dbReference type="NCBI Taxonomy" id="2034155"/>
    <lineage>
        <taxon>Bacteria</taxon>
        <taxon>Pseudomonadati</taxon>
        <taxon>Pseudomonadota</taxon>
        <taxon>Gammaproteobacteria</taxon>
        <taxon>Enterobacterales</taxon>
        <taxon>Yersiniaceae</taxon>
        <taxon>Serratia</taxon>
    </lineage>
</organism>
<protein>
    <recommendedName>
        <fullName evidence="3">DUF2800 domain-containing protein</fullName>
    </recommendedName>
</protein>
<gene>
    <name evidence="1" type="ORF">BMI79_00705</name>
</gene>
<comment type="caution">
    <text evidence="1">The sequence shown here is derived from an EMBL/GenBank/DDBJ whole genome shotgun (WGS) entry which is preliminary data.</text>
</comment>